<evidence type="ECO:0000256" key="3">
    <source>
        <dbReference type="ARBA" id="ARBA00022525"/>
    </source>
</evidence>
<evidence type="ECO:0000256" key="1">
    <source>
        <dbReference type="ARBA" id="ARBA00004613"/>
    </source>
</evidence>
<comment type="similarity">
    <text evidence="2">Belongs to the insect defense protein family.</text>
</comment>
<dbReference type="Proteomes" id="UP000325440">
    <property type="component" value="Unassembled WGS sequence"/>
</dbReference>
<dbReference type="GO" id="GO:0005576">
    <property type="term" value="C:extracellular region"/>
    <property type="evidence" value="ECO:0007669"/>
    <property type="project" value="UniProtKB-SubCell"/>
</dbReference>
<keyword evidence="4" id="KW-0929">Antimicrobial</keyword>
<evidence type="ECO:0000256" key="9">
    <source>
        <dbReference type="SAM" id="SignalP"/>
    </source>
</evidence>
<evidence type="ECO:0000259" key="10">
    <source>
        <dbReference type="PROSITE" id="PS51019"/>
    </source>
</evidence>
<feature type="signal peptide" evidence="9">
    <location>
        <begin position="1"/>
        <end position="27"/>
    </location>
</feature>
<dbReference type="CDD" id="cd08544">
    <property type="entry name" value="Reeler"/>
    <property type="match status" value="1"/>
</dbReference>
<reference evidence="11 12" key="1">
    <citation type="submission" date="2019-08" db="EMBL/GenBank/DDBJ databases">
        <authorList>
            <person name="Alioto T."/>
            <person name="Alioto T."/>
            <person name="Gomez Garrido J."/>
        </authorList>
    </citation>
    <scope>NUCLEOTIDE SEQUENCE [LARGE SCALE GENOMIC DNA]</scope>
</reference>
<dbReference type="Pfam" id="PF02014">
    <property type="entry name" value="Reeler"/>
    <property type="match status" value="1"/>
</dbReference>
<dbReference type="GO" id="GO:0042832">
    <property type="term" value="P:defense response to protozoan"/>
    <property type="evidence" value="ECO:0007669"/>
    <property type="project" value="UniProtKB-ARBA"/>
</dbReference>
<sequence length="181" mass="19414">MAVNGKLTMILLVSLATFGCLILSVECYSDGAPTEVCEDMLPKHGAPAQTGPSPYTLTLNRKSVKPGESVTLTLAAKDSGKFKGFLVQARDSTGSPIGSFMPLPASKTNNEFKGKWKLLSCPKGPANNTATHVNSIEKSRVILTWIAPKNLSQSFKFLYTVAKNGGEYWVGIETESISVTK</sequence>
<dbReference type="GO" id="GO:0016020">
    <property type="term" value="C:membrane"/>
    <property type="evidence" value="ECO:0007669"/>
    <property type="project" value="TreeGrafter"/>
</dbReference>
<dbReference type="PANTHER" id="PTHR45828:SF9">
    <property type="entry name" value="CELL WALL INTEGRITY AND STRESS RESPONSE COMPONENT 4-LIKE-RELATED"/>
    <property type="match status" value="1"/>
</dbReference>
<dbReference type="EMBL" id="CABPRJ010002429">
    <property type="protein sequence ID" value="VVC46036.1"/>
    <property type="molecule type" value="Genomic_DNA"/>
</dbReference>
<evidence type="ECO:0000313" key="11">
    <source>
        <dbReference type="EMBL" id="VVC46036.1"/>
    </source>
</evidence>
<keyword evidence="3" id="KW-0964">Secreted</keyword>
<dbReference type="AlphaFoldDB" id="A0A5E4NRE4"/>
<evidence type="ECO:0000256" key="8">
    <source>
        <dbReference type="ARBA" id="ARBA00023022"/>
    </source>
</evidence>
<comment type="subcellular location">
    <subcellularLocation>
        <location evidence="1">Secreted</location>
    </subcellularLocation>
</comment>
<dbReference type="PROSITE" id="PS51257">
    <property type="entry name" value="PROKAR_LIPOPROTEIN"/>
    <property type="match status" value="1"/>
</dbReference>
<keyword evidence="7" id="KW-0391">Immunity</keyword>
<dbReference type="PROSITE" id="PS51019">
    <property type="entry name" value="REELIN"/>
    <property type="match status" value="1"/>
</dbReference>
<dbReference type="InterPro" id="IPR042307">
    <property type="entry name" value="Reeler_sf"/>
</dbReference>
<dbReference type="PANTHER" id="PTHR45828">
    <property type="entry name" value="CYTOCHROME B561/FERRIC REDUCTASE TRANSMEMBRANE"/>
    <property type="match status" value="1"/>
</dbReference>
<feature type="chain" id="PRO_5023122403" evidence="9">
    <location>
        <begin position="28"/>
        <end position="181"/>
    </location>
</feature>
<evidence type="ECO:0000256" key="7">
    <source>
        <dbReference type="ARBA" id="ARBA00022859"/>
    </source>
</evidence>
<feature type="domain" description="Reelin" evidence="10">
    <location>
        <begin position="18"/>
        <end position="181"/>
    </location>
</feature>
<accession>A0A5E4NRE4</accession>
<dbReference type="GO" id="GO:0045087">
    <property type="term" value="P:innate immune response"/>
    <property type="evidence" value="ECO:0007669"/>
    <property type="project" value="UniProtKB-KW"/>
</dbReference>
<dbReference type="Gene3D" id="2.60.40.4060">
    <property type="entry name" value="Reeler domain"/>
    <property type="match status" value="1"/>
</dbReference>
<evidence type="ECO:0000256" key="6">
    <source>
        <dbReference type="ARBA" id="ARBA00022729"/>
    </source>
</evidence>
<name>A0A5E4NRE4_9HEMI</name>
<keyword evidence="12" id="KW-1185">Reference proteome</keyword>
<evidence type="ECO:0000256" key="5">
    <source>
        <dbReference type="ARBA" id="ARBA00022588"/>
    </source>
</evidence>
<dbReference type="InterPro" id="IPR002861">
    <property type="entry name" value="Reeler_dom"/>
</dbReference>
<proteinExistence type="inferred from homology"/>
<keyword evidence="5" id="KW-0399">Innate immunity</keyword>
<evidence type="ECO:0000256" key="4">
    <source>
        <dbReference type="ARBA" id="ARBA00022529"/>
    </source>
</evidence>
<dbReference type="FunFam" id="2.60.40.4060:FF:000003">
    <property type="entry name" value="Ferric chelate reductase 1"/>
    <property type="match status" value="1"/>
</dbReference>
<dbReference type="GO" id="GO:0042742">
    <property type="term" value="P:defense response to bacterium"/>
    <property type="evidence" value="ECO:0007669"/>
    <property type="project" value="UniProtKB-KW"/>
</dbReference>
<keyword evidence="8" id="KW-0044">Antibiotic</keyword>
<organism evidence="11 12">
    <name type="scientific">Cinara cedri</name>
    <dbReference type="NCBI Taxonomy" id="506608"/>
    <lineage>
        <taxon>Eukaryota</taxon>
        <taxon>Metazoa</taxon>
        <taxon>Ecdysozoa</taxon>
        <taxon>Arthropoda</taxon>
        <taxon>Hexapoda</taxon>
        <taxon>Insecta</taxon>
        <taxon>Pterygota</taxon>
        <taxon>Neoptera</taxon>
        <taxon>Paraneoptera</taxon>
        <taxon>Hemiptera</taxon>
        <taxon>Sternorrhyncha</taxon>
        <taxon>Aphidomorpha</taxon>
        <taxon>Aphidoidea</taxon>
        <taxon>Aphididae</taxon>
        <taxon>Lachninae</taxon>
        <taxon>Cinara</taxon>
    </lineage>
</organism>
<evidence type="ECO:0000256" key="2">
    <source>
        <dbReference type="ARBA" id="ARBA00008501"/>
    </source>
</evidence>
<dbReference type="InterPro" id="IPR051237">
    <property type="entry name" value="Ferric-chelate_Red/DefProt"/>
</dbReference>
<evidence type="ECO:0000313" key="12">
    <source>
        <dbReference type="Proteomes" id="UP000325440"/>
    </source>
</evidence>
<dbReference type="OrthoDB" id="6418377at2759"/>
<protein>
    <submittedName>
        <fullName evidence="11">Reeler domain</fullName>
    </submittedName>
</protein>
<keyword evidence="6 9" id="KW-0732">Signal</keyword>
<gene>
    <name evidence="11" type="ORF">CINCED_3A023818</name>
</gene>